<keyword evidence="1 3" id="KW-0807">Transducer</keyword>
<dbReference type="PROSITE" id="PS50111">
    <property type="entry name" value="CHEMOTAXIS_TRANSDUC_2"/>
    <property type="match status" value="1"/>
</dbReference>
<dbReference type="GO" id="GO:0016020">
    <property type="term" value="C:membrane"/>
    <property type="evidence" value="ECO:0007669"/>
    <property type="project" value="InterPro"/>
</dbReference>
<evidence type="ECO:0000256" key="1">
    <source>
        <dbReference type="ARBA" id="ARBA00023224"/>
    </source>
</evidence>
<dbReference type="Pfam" id="PF00015">
    <property type="entry name" value="MCPsignal"/>
    <property type="match status" value="1"/>
</dbReference>
<organism evidence="5 6">
    <name type="scientific">Saliterribacillus persicus</name>
    <dbReference type="NCBI Taxonomy" id="930114"/>
    <lineage>
        <taxon>Bacteria</taxon>
        <taxon>Bacillati</taxon>
        <taxon>Bacillota</taxon>
        <taxon>Bacilli</taxon>
        <taxon>Bacillales</taxon>
        <taxon>Bacillaceae</taxon>
        <taxon>Saliterribacillus</taxon>
    </lineage>
</organism>
<dbReference type="Proteomes" id="UP000252585">
    <property type="component" value="Unassembled WGS sequence"/>
</dbReference>
<keyword evidence="6" id="KW-1185">Reference proteome</keyword>
<dbReference type="InterPro" id="IPR004090">
    <property type="entry name" value="Chemotax_Me-accpt_rcpt"/>
</dbReference>
<comment type="similarity">
    <text evidence="2">Belongs to the methyl-accepting chemotaxis (MCP) protein family.</text>
</comment>
<evidence type="ECO:0000259" key="4">
    <source>
        <dbReference type="PROSITE" id="PS50111"/>
    </source>
</evidence>
<proteinExistence type="inferred from homology"/>
<dbReference type="EMBL" id="QPJJ01000007">
    <property type="protein sequence ID" value="RCW69614.1"/>
    <property type="molecule type" value="Genomic_DNA"/>
</dbReference>
<dbReference type="PRINTS" id="PR00260">
    <property type="entry name" value="CHEMTRNSDUCR"/>
</dbReference>
<dbReference type="PANTHER" id="PTHR32089">
    <property type="entry name" value="METHYL-ACCEPTING CHEMOTAXIS PROTEIN MCPB"/>
    <property type="match status" value="1"/>
</dbReference>
<reference evidence="5 6" key="1">
    <citation type="submission" date="2018-07" db="EMBL/GenBank/DDBJ databases">
        <title>Genomic Encyclopedia of Type Strains, Phase IV (KMG-IV): sequencing the most valuable type-strain genomes for metagenomic binning, comparative biology and taxonomic classification.</title>
        <authorList>
            <person name="Goeker M."/>
        </authorList>
    </citation>
    <scope>NUCLEOTIDE SEQUENCE [LARGE SCALE GENOMIC DNA]</scope>
    <source>
        <strain evidence="5 6">DSM 27696</strain>
    </source>
</reference>
<gene>
    <name evidence="5" type="ORF">DFR57_1072</name>
</gene>
<dbReference type="SMART" id="SM00283">
    <property type="entry name" value="MA"/>
    <property type="match status" value="1"/>
</dbReference>
<dbReference type="RefSeq" id="WP_114352840.1">
    <property type="nucleotide sequence ID" value="NZ_QPJJ01000007.1"/>
</dbReference>
<dbReference type="PANTHER" id="PTHR32089:SF118">
    <property type="entry name" value="HEME-BASED AEROTACTIC TRANSDUCER HEMAT"/>
    <property type="match status" value="1"/>
</dbReference>
<comment type="caution">
    <text evidence="5">The sequence shown here is derived from an EMBL/GenBank/DDBJ whole genome shotgun (WGS) entry which is preliminary data.</text>
</comment>
<dbReference type="OrthoDB" id="266313at2"/>
<evidence type="ECO:0000256" key="2">
    <source>
        <dbReference type="ARBA" id="ARBA00029447"/>
    </source>
</evidence>
<dbReference type="AlphaFoldDB" id="A0A368XUB2"/>
<evidence type="ECO:0000256" key="3">
    <source>
        <dbReference type="PROSITE-ProRule" id="PRU00284"/>
    </source>
</evidence>
<protein>
    <submittedName>
        <fullName evidence="5">Methyl-accepting chemotaxis protein (MCP) signaling protein</fullName>
    </submittedName>
</protein>
<dbReference type="InterPro" id="IPR004089">
    <property type="entry name" value="MCPsignal_dom"/>
</dbReference>
<dbReference type="SUPFAM" id="SSF58104">
    <property type="entry name" value="Methyl-accepting chemotaxis protein (MCP) signaling domain"/>
    <property type="match status" value="1"/>
</dbReference>
<dbReference type="GO" id="GO:0004888">
    <property type="term" value="F:transmembrane signaling receptor activity"/>
    <property type="evidence" value="ECO:0007669"/>
    <property type="project" value="InterPro"/>
</dbReference>
<name>A0A368XUB2_9BACI</name>
<dbReference type="GO" id="GO:0007165">
    <property type="term" value="P:signal transduction"/>
    <property type="evidence" value="ECO:0007669"/>
    <property type="project" value="UniProtKB-KW"/>
</dbReference>
<accession>A0A368XUB2</accession>
<feature type="domain" description="Methyl-accepting transducer" evidence="4">
    <location>
        <begin position="1"/>
        <end position="238"/>
    </location>
</feature>
<dbReference type="GO" id="GO:0006935">
    <property type="term" value="P:chemotaxis"/>
    <property type="evidence" value="ECO:0007669"/>
    <property type="project" value="InterPro"/>
</dbReference>
<sequence>MYKKQEQEKVELHEKIRDTSEELAAIFEQTSSNIQTLMVKLDEIVEYSKQGTETSAIVETLSNERKVDLDVQQSKTKQIDNKVVQIKQETSSLLEVSTQIEHIVEMVTGIADQTNLLALNAAIEAARAGEHGKGFAVVADEVRKLAEETKDSVANLTGLIEKTNKQVETVSVYVDEVQVSVTESADNMTEINQFFEDIVLKMNERKDQSNAMENEIHTFFESLSEVNQALGKVTNSVDDLIETVNKG</sequence>
<evidence type="ECO:0000313" key="6">
    <source>
        <dbReference type="Proteomes" id="UP000252585"/>
    </source>
</evidence>
<evidence type="ECO:0000313" key="5">
    <source>
        <dbReference type="EMBL" id="RCW69614.1"/>
    </source>
</evidence>
<dbReference type="Gene3D" id="1.10.287.950">
    <property type="entry name" value="Methyl-accepting chemotaxis protein"/>
    <property type="match status" value="1"/>
</dbReference>